<organism evidence="2 3">
    <name type="scientific">Microbacterium rhizosphaerae</name>
    <dbReference type="NCBI Taxonomy" id="1678237"/>
    <lineage>
        <taxon>Bacteria</taxon>
        <taxon>Bacillati</taxon>
        <taxon>Actinomycetota</taxon>
        <taxon>Actinomycetes</taxon>
        <taxon>Micrococcales</taxon>
        <taxon>Microbacteriaceae</taxon>
        <taxon>Microbacterium</taxon>
    </lineage>
</organism>
<dbReference type="GO" id="GO:0004386">
    <property type="term" value="F:helicase activity"/>
    <property type="evidence" value="ECO:0007669"/>
    <property type="project" value="UniProtKB-KW"/>
</dbReference>
<evidence type="ECO:0000259" key="1">
    <source>
        <dbReference type="PROSITE" id="PS51194"/>
    </source>
</evidence>
<gene>
    <name evidence="2" type="ORF">SM116_08785</name>
</gene>
<dbReference type="InterPro" id="IPR027417">
    <property type="entry name" value="P-loop_NTPase"/>
</dbReference>
<dbReference type="InterPro" id="IPR001650">
    <property type="entry name" value="Helicase_C-like"/>
</dbReference>
<evidence type="ECO:0000313" key="2">
    <source>
        <dbReference type="EMBL" id="WPR91355.1"/>
    </source>
</evidence>
<keyword evidence="2" id="KW-0378">Hydrolase</keyword>
<reference evidence="2 3" key="1">
    <citation type="submission" date="2023-11" db="EMBL/GenBank/DDBJ databases">
        <title>Genome sequence of Microbacterium rhizosphaerae KACC 19337.</title>
        <authorList>
            <person name="Choi H."/>
            <person name="Kim S."/>
            <person name="Kim Y."/>
            <person name="Kwon S.-W."/>
            <person name="Heo J."/>
        </authorList>
    </citation>
    <scope>NUCLEOTIDE SEQUENCE [LARGE SCALE GENOMIC DNA]</scope>
    <source>
        <strain evidence="2 3">KACC 19337</strain>
    </source>
</reference>
<keyword evidence="2" id="KW-0347">Helicase</keyword>
<dbReference type="PANTHER" id="PTHR47396:SF1">
    <property type="entry name" value="ATP-DEPENDENT HELICASE IRC3-RELATED"/>
    <property type="match status" value="1"/>
</dbReference>
<dbReference type="PANTHER" id="PTHR47396">
    <property type="entry name" value="TYPE I RESTRICTION ENZYME ECOKI R PROTEIN"/>
    <property type="match status" value="1"/>
</dbReference>
<dbReference type="SUPFAM" id="SSF52540">
    <property type="entry name" value="P-loop containing nucleoside triphosphate hydrolases"/>
    <property type="match status" value="1"/>
</dbReference>
<dbReference type="InterPro" id="IPR014001">
    <property type="entry name" value="Helicase_ATP-bd"/>
</dbReference>
<dbReference type="Pfam" id="PF04480">
    <property type="entry name" value="DUF559"/>
    <property type="match status" value="1"/>
</dbReference>
<proteinExistence type="predicted"/>
<dbReference type="Proteomes" id="UP001323798">
    <property type="component" value="Chromosome"/>
</dbReference>
<dbReference type="PROSITE" id="PS51194">
    <property type="entry name" value="HELICASE_CTER"/>
    <property type="match status" value="1"/>
</dbReference>
<evidence type="ECO:0000313" key="3">
    <source>
        <dbReference type="Proteomes" id="UP001323798"/>
    </source>
</evidence>
<accession>A0ABZ0ST61</accession>
<dbReference type="EMBL" id="CP139368">
    <property type="protein sequence ID" value="WPR91355.1"/>
    <property type="molecule type" value="Genomic_DNA"/>
</dbReference>
<name>A0ABZ0ST61_9MICO</name>
<dbReference type="Gene3D" id="3.40.960.10">
    <property type="entry name" value="VSR Endonuclease"/>
    <property type="match status" value="1"/>
</dbReference>
<dbReference type="Gene3D" id="3.40.50.300">
    <property type="entry name" value="P-loop containing nucleotide triphosphate hydrolases"/>
    <property type="match status" value="2"/>
</dbReference>
<keyword evidence="2" id="KW-0067">ATP-binding</keyword>
<dbReference type="InterPro" id="IPR050742">
    <property type="entry name" value="Helicase_Restrict-Modif_Enz"/>
</dbReference>
<dbReference type="Pfam" id="PF04851">
    <property type="entry name" value="ResIII"/>
    <property type="match status" value="1"/>
</dbReference>
<dbReference type="InterPro" id="IPR007569">
    <property type="entry name" value="DUF559"/>
</dbReference>
<sequence>MNLPFDELLPADSFLEAAFLRWVLTPVCLPSVVPLVRPQHRVSTGEHDYRVDYALTGRDLIAIELDGYAFHSDRGAFTYDRLRQNDLTTVGARVLRFSYDAIRTRTAYCAEQTAALLRTDPVLALHVRSSIHAVPAEMPADPAYALARAKPSTPDELPLNASSFDRVRTRLDRRVLRTCQQEALAALSSYYAPGGQNAACVMSVGAGKTALGVAATLAFTRHRALIVTPGTVIRGTFDAALAATKSRSVLYNLPSGPLLPGAKAPNVLVLDSNDGAISNVAREQLLAADVIVTNFHALGEAGDDNRILGKLHRDEIDFVVIDEAHIAAADSYQRLFRHFSGARTLLMSACFQRLDGKPIDADVVYRYRLIDSILDGTAKNLRVHRFAPDTEMTEYQVTHPDGSREIIVGREALLDILRHENRIASITAVSPEPIRRVLTVTKRCLEHARPLYHPIRPRVLIAAVGQAHAQQVATIARQVGLRAEVLHHSMSPATVSHVRERFESEGGDLDTMVQLRMLGQGYDFPPISIVVPLRPYGSFAEFYQFIGRGIRVLQNASLAGRIAPEQQILDLVLHTELGLDEHLATVLAENDMDPASIQVVEETLAEHTGLDTIASDDIDPTESPDGSDMTAGWLEAFVLVERGVATDEITYADEHLAARREERELEAIALRYADYVAQTENPVPFDVFVDVIRRSRG</sequence>
<feature type="domain" description="Helicase C-terminal" evidence="1">
    <location>
        <begin position="447"/>
        <end position="593"/>
    </location>
</feature>
<keyword evidence="2" id="KW-0547">Nucleotide-binding</keyword>
<keyword evidence="3" id="KW-1185">Reference proteome</keyword>
<dbReference type="Pfam" id="PF00271">
    <property type="entry name" value="Helicase_C"/>
    <property type="match status" value="1"/>
</dbReference>
<dbReference type="SMART" id="SM00487">
    <property type="entry name" value="DEXDc"/>
    <property type="match status" value="1"/>
</dbReference>
<protein>
    <submittedName>
        <fullName evidence="2">DEAD/DEAH box helicase family protein</fullName>
    </submittedName>
</protein>
<dbReference type="InterPro" id="IPR006935">
    <property type="entry name" value="Helicase/UvrB_N"/>
</dbReference>
<dbReference type="RefSeq" id="WP_320944055.1">
    <property type="nucleotide sequence ID" value="NZ_BAABEU010000010.1"/>
</dbReference>